<feature type="region of interest" description="Disordered" evidence="1">
    <location>
        <begin position="160"/>
        <end position="197"/>
    </location>
</feature>
<dbReference type="Proteomes" id="UP001153954">
    <property type="component" value="Unassembled WGS sequence"/>
</dbReference>
<dbReference type="EMBL" id="CAKOGL010000014">
    <property type="protein sequence ID" value="CAH2094839.1"/>
    <property type="molecule type" value="Genomic_DNA"/>
</dbReference>
<name>A0AAU9UAT4_EUPED</name>
<keyword evidence="3" id="KW-1185">Reference proteome</keyword>
<evidence type="ECO:0000313" key="2">
    <source>
        <dbReference type="EMBL" id="CAH2094839.1"/>
    </source>
</evidence>
<proteinExistence type="predicted"/>
<organism evidence="2 3">
    <name type="scientific">Euphydryas editha</name>
    <name type="common">Edith's checkerspot</name>
    <dbReference type="NCBI Taxonomy" id="104508"/>
    <lineage>
        <taxon>Eukaryota</taxon>
        <taxon>Metazoa</taxon>
        <taxon>Ecdysozoa</taxon>
        <taxon>Arthropoda</taxon>
        <taxon>Hexapoda</taxon>
        <taxon>Insecta</taxon>
        <taxon>Pterygota</taxon>
        <taxon>Neoptera</taxon>
        <taxon>Endopterygota</taxon>
        <taxon>Lepidoptera</taxon>
        <taxon>Glossata</taxon>
        <taxon>Ditrysia</taxon>
        <taxon>Papilionoidea</taxon>
        <taxon>Nymphalidae</taxon>
        <taxon>Nymphalinae</taxon>
        <taxon>Euphydryas</taxon>
    </lineage>
</organism>
<dbReference type="AlphaFoldDB" id="A0AAU9UAT4"/>
<sequence length="197" mass="21878">MIVIRQTEREAVPVERGRIRPDPRARALRVTAPKISHVAVNSPTGWQAFLAFFPQFPSACLQQLVAIDPDPDRRSRRYSCLFEGRSRLFSIDFPPDRGRYATYLGKGSRCAFTRNRGLISCVVCECTRRACVRPALGAHCSISAAGTATPPDWAIHHRRRRPAPLSTPRPAPAQSRPCATAPRSTFPCVADSFPPTR</sequence>
<comment type="caution">
    <text evidence="2">The sequence shown here is derived from an EMBL/GenBank/DDBJ whole genome shotgun (WGS) entry which is preliminary data.</text>
</comment>
<evidence type="ECO:0000313" key="3">
    <source>
        <dbReference type="Proteomes" id="UP001153954"/>
    </source>
</evidence>
<reference evidence="2" key="1">
    <citation type="submission" date="2022-03" db="EMBL/GenBank/DDBJ databases">
        <authorList>
            <person name="Tunstrom K."/>
        </authorList>
    </citation>
    <scope>NUCLEOTIDE SEQUENCE</scope>
</reference>
<evidence type="ECO:0000256" key="1">
    <source>
        <dbReference type="SAM" id="MobiDB-lite"/>
    </source>
</evidence>
<accession>A0AAU9UAT4</accession>
<protein>
    <submittedName>
        <fullName evidence="2">Uncharacterized protein</fullName>
    </submittedName>
</protein>
<gene>
    <name evidence="2" type="ORF">EEDITHA_LOCUS10369</name>
</gene>